<feature type="coiled-coil region" evidence="5">
    <location>
        <begin position="197"/>
        <end position="266"/>
    </location>
</feature>
<comment type="caution">
    <text evidence="8">The sequence shown here is derived from an EMBL/GenBank/DDBJ whole genome shotgun (WGS) entry which is preliminary data.</text>
</comment>
<keyword evidence="2" id="KW-0813">Transport</keyword>
<organism evidence="8 9">
    <name type="scientific">Hypsibius exemplaris</name>
    <name type="common">Freshwater tardigrade</name>
    <dbReference type="NCBI Taxonomy" id="2072580"/>
    <lineage>
        <taxon>Eukaryota</taxon>
        <taxon>Metazoa</taxon>
        <taxon>Ecdysozoa</taxon>
        <taxon>Tardigrada</taxon>
        <taxon>Eutardigrada</taxon>
        <taxon>Parachela</taxon>
        <taxon>Hypsibioidea</taxon>
        <taxon>Hypsibiidae</taxon>
        <taxon>Hypsibius</taxon>
    </lineage>
</organism>
<keyword evidence="5" id="KW-0175">Coiled coil</keyword>
<dbReference type="OrthoDB" id="1922221at2759"/>
<dbReference type="Pfam" id="PF03081">
    <property type="entry name" value="Exo70_C"/>
    <property type="match status" value="1"/>
</dbReference>
<evidence type="ECO:0000256" key="3">
    <source>
        <dbReference type="ARBA" id="ARBA00022483"/>
    </source>
</evidence>
<evidence type="ECO:0000256" key="4">
    <source>
        <dbReference type="ARBA" id="ARBA00026169"/>
    </source>
</evidence>
<feature type="region of interest" description="Disordered" evidence="6">
    <location>
        <begin position="1"/>
        <end position="69"/>
    </location>
</feature>
<dbReference type="Gene3D" id="1.20.1280.170">
    <property type="entry name" value="Exocyst complex component Exo70"/>
    <property type="match status" value="2"/>
</dbReference>
<evidence type="ECO:0000313" key="8">
    <source>
        <dbReference type="EMBL" id="OWA50256.1"/>
    </source>
</evidence>
<reference evidence="9" key="1">
    <citation type="submission" date="2017-01" db="EMBL/GenBank/DDBJ databases">
        <title>Comparative genomics of anhydrobiosis in the tardigrade Hypsibius dujardini.</title>
        <authorList>
            <person name="Yoshida Y."/>
            <person name="Koutsovoulos G."/>
            <person name="Laetsch D."/>
            <person name="Stevens L."/>
            <person name="Kumar S."/>
            <person name="Horikawa D."/>
            <person name="Ishino K."/>
            <person name="Komine S."/>
            <person name="Tomita M."/>
            <person name="Blaxter M."/>
            <person name="Arakawa K."/>
        </authorList>
    </citation>
    <scope>NUCLEOTIDE SEQUENCE [LARGE SCALE GENOMIC DNA]</scope>
    <source>
        <strain evidence="9">Z151</strain>
    </source>
</reference>
<dbReference type="PANTHER" id="PTHR12542">
    <property type="entry name" value="EXOCYST COMPLEX PROTEIN EXO70"/>
    <property type="match status" value="1"/>
</dbReference>
<feature type="compositionally biased region" description="Polar residues" evidence="6">
    <location>
        <begin position="1"/>
        <end position="44"/>
    </location>
</feature>
<gene>
    <name evidence="8" type="ORF">BV898_14779</name>
</gene>
<dbReference type="AlphaFoldDB" id="A0A9X6RK00"/>
<keyword evidence="9" id="KW-1185">Reference proteome</keyword>
<proteinExistence type="inferred from homology"/>
<comment type="similarity">
    <text evidence="1">Belongs to the EXO70 family.</text>
</comment>
<keyword evidence="3" id="KW-0268">Exocytosis</keyword>
<evidence type="ECO:0000259" key="7">
    <source>
        <dbReference type="Pfam" id="PF03081"/>
    </source>
</evidence>
<evidence type="ECO:0000256" key="2">
    <source>
        <dbReference type="ARBA" id="ARBA00022448"/>
    </source>
</evidence>
<evidence type="ECO:0000256" key="6">
    <source>
        <dbReference type="SAM" id="MobiDB-lite"/>
    </source>
</evidence>
<dbReference type="PANTHER" id="PTHR12542:SF41">
    <property type="entry name" value="EXOCYST COMPLEX COMPONENT 7"/>
    <property type="match status" value="1"/>
</dbReference>
<dbReference type="InterPro" id="IPR004140">
    <property type="entry name" value="Exo70"/>
</dbReference>
<feature type="compositionally biased region" description="Low complexity" evidence="6">
    <location>
        <begin position="45"/>
        <end position="58"/>
    </location>
</feature>
<sequence>MLPSSKPSIPSVRRLSQQREPSATSFVSNAPPSRTPPSRINFATSSASSDSSIQVSQSPLENSEPPVVPKLLKVVRDPEGSAATARNPEQKSLQQTLRSLGPEGGEKDIYWLPVAVARLGLKNSNVRPAGLNVNRRDLDDPDAVEGGFDPTRAILARWERSAKTEEKLYERQQTDHRKLKLTEAGGADRPDGAGGAVADLDEDDEELQELLDELSLSGPSVNFSRSIERRSKRFTTAFEEEIKQRNDHLRQRMEQMNARVRRFEKGFEALDSLAVKMDQLAESSKLRVQFLEQCLVPLYNESARHQICRNNAEKALAAIDTALHHYQVPDDLTAIIEAGPVKNLTAYCAALERVKASMDFFSEFHTTTPEFDQVSMLYRAGRDNLIKEYRDLLRMHSKAVPSVMIFDAIVNNLRDPSISHDFAHFAETVYNDLKLVTQWFLSTKDSFDFMDVYASFRLAAMRDSLEQFRAFYKASSEAGTAGFTAVDTEMDRRSINASVGRDGSVRSGEADAGFDEDRRSISIVNADDVPGQAGGLLKPSALKRPFGKNTRKKAVPDSHGTPTAGLFQKLRRVKTGSGAAKKFASTRVAIDDDTYLTVEVYMAMVSALLKLIESEVGLMYGIIPDEHMREVFDRIVLPAVERFSSQGRELAEKILRHVQNGDFSAVILLLQVLEHLEMLRPLFAAALEGSTHDTQQNWTNVQLAFRLAVQRTMDGFLSSIKTTTDKVLPADGTVHEISSNTIAFVSNLVDYRPLFDSIIAAEAGQKDRKNVVGLGAKLAPAAQTLNFPQYLTSVVTHLLASMTTRAENYHDQTLKAVFLLNNISYMFNYLKQSGIIEVMKEDAPNVDRLITTRIMEQRTAYLDCWTPLTRLLNEAIAEATQLRTRSPHDVSMQTATNYDVQLKEKDRQALKDRCTAINKEIMIQASKQEKYSVPDQALRTSLQQQNRELIIALYNNYRERYVRIPFTKFHDKYLPYTTAQVSDMLDRFFSQDTFSLALGTTAQAFRSEE</sequence>
<evidence type="ECO:0000256" key="5">
    <source>
        <dbReference type="SAM" id="Coils"/>
    </source>
</evidence>
<dbReference type="SUPFAM" id="SSF74788">
    <property type="entry name" value="Cullin repeat-like"/>
    <property type="match status" value="1"/>
</dbReference>
<dbReference type="GO" id="GO:0000145">
    <property type="term" value="C:exocyst"/>
    <property type="evidence" value="ECO:0007669"/>
    <property type="project" value="InterPro"/>
</dbReference>
<dbReference type="GO" id="GO:0006887">
    <property type="term" value="P:exocytosis"/>
    <property type="evidence" value="ECO:0007669"/>
    <property type="project" value="UniProtKB-KW"/>
</dbReference>
<dbReference type="Proteomes" id="UP000192578">
    <property type="component" value="Unassembled WGS sequence"/>
</dbReference>
<feature type="domain" description="Exocyst complex subunit Exo70 C-terminal" evidence="7">
    <location>
        <begin position="602"/>
        <end position="986"/>
    </location>
</feature>
<evidence type="ECO:0000313" key="9">
    <source>
        <dbReference type="Proteomes" id="UP000192578"/>
    </source>
</evidence>
<evidence type="ECO:0000256" key="1">
    <source>
        <dbReference type="ARBA" id="ARBA00006756"/>
    </source>
</evidence>
<protein>
    <recommendedName>
        <fullName evidence="4">Exocyst complex component 7</fullName>
    </recommendedName>
</protein>
<accession>A0A9X6RK00</accession>
<name>A0A9X6RK00_HYPEX</name>
<dbReference type="InterPro" id="IPR016159">
    <property type="entry name" value="Cullin_repeat-like_dom_sf"/>
</dbReference>
<dbReference type="Pfam" id="PF20669">
    <property type="entry name" value="Exo70_N"/>
    <property type="match status" value="1"/>
</dbReference>
<dbReference type="EMBL" id="MTYJ01000186">
    <property type="protein sequence ID" value="OWA50256.1"/>
    <property type="molecule type" value="Genomic_DNA"/>
</dbReference>
<dbReference type="InterPro" id="IPR046364">
    <property type="entry name" value="Exo70_C"/>
</dbReference>
<feature type="compositionally biased region" description="Basic and acidic residues" evidence="6">
    <location>
        <begin position="166"/>
        <end position="176"/>
    </location>
</feature>
<dbReference type="GO" id="GO:0005546">
    <property type="term" value="F:phosphatidylinositol-4,5-bisphosphate binding"/>
    <property type="evidence" value="ECO:0007669"/>
    <property type="project" value="InterPro"/>
</dbReference>
<feature type="region of interest" description="Disordered" evidence="6">
    <location>
        <begin position="166"/>
        <end position="196"/>
    </location>
</feature>